<feature type="compositionally biased region" description="Low complexity" evidence="8">
    <location>
        <begin position="276"/>
        <end position="290"/>
    </location>
</feature>
<comment type="subcellular location">
    <subcellularLocation>
        <location evidence="1">Cytoplasm</location>
        <location evidence="1">Cytoskeleton</location>
        <location evidence="1">Spindle</location>
    </subcellularLocation>
</comment>
<dbReference type="SUPFAM" id="SSF48371">
    <property type="entry name" value="ARM repeat"/>
    <property type="match status" value="1"/>
</dbReference>
<dbReference type="GO" id="GO:0090307">
    <property type="term" value="P:mitotic spindle assembly"/>
    <property type="evidence" value="ECO:0007669"/>
    <property type="project" value="TreeGrafter"/>
</dbReference>
<keyword evidence="6" id="KW-0131">Cell cycle</keyword>
<feature type="region of interest" description="Disordered" evidence="8">
    <location>
        <begin position="541"/>
        <end position="877"/>
    </location>
</feature>
<feature type="compositionally biased region" description="Pro residues" evidence="8">
    <location>
        <begin position="779"/>
        <end position="790"/>
    </location>
</feature>
<dbReference type="GO" id="GO:0060172">
    <property type="term" value="P:astral microtubule depolymerization"/>
    <property type="evidence" value="ECO:0007669"/>
    <property type="project" value="TreeGrafter"/>
</dbReference>
<comment type="subunit">
    <text evidence="3">Interacts with microtubules.</text>
</comment>
<dbReference type="GO" id="GO:0008017">
    <property type="term" value="F:microtubule binding"/>
    <property type="evidence" value="ECO:0007669"/>
    <property type="project" value="TreeGrafter"/>
</dbReference>
<evidence type="ECO:0000256" key="1">
    <source>
        <dbReference type="ARBA" id="ARBA00004186"/>
    </source>
</evidence>
<evidence type="ECO:0000259" key="9">
    <source>
        <dbReference type="SMART" id="SM01349"/>
    </source>
</evidence>
<feature type="region of interest" description="Disordered" evidence="8">
    <location>
        <begin position="269"/>
        <end position="293"/>
    </location>
</feature>
<organism evidence="10 11">
    <name type="scientific">Pseudallescheria apiosperma</name>
    <name type="common">Scedosporium apiospermum</name>
    <dbReference type="NCBI Taxonomy" id="563466"/>
    <lineage>
        <taxon>Eukaryota</taxon>
        <taxon>Fungi</taxon>
        <taxon>Dikarya</taxon>
        <taxon>Ascomycota</taxon>
        <taxon>Pezizomycotina</taxon>
        <taxon>Sordariomycetes</taxon>
        <taxon>Hypocreomycetidae</taxon>
        <taxon>Microascales</taxon>
        <taxon>Microascaceae</taxon>
        <taxon>Scedosporium</taxon>
    </lineage>
</organism>
<dbReference type="InterPro" id="IPR011989">
    <property type="entry name" value="ARM-like"/>
</dbReference>
<dbReference type="InterPro" id="IPR016024">
    <property type="entry name" value="ARM-type_fold"/>
</dbReference>
<dbReference type="GO" id="GO:0051301">
    <property type="term" value="P:cell division"/>
    <property type="evidence" value="ECO:0007669"/>
    <property type="project" value="UniProtKB-KW"/>
</dbReference>
<dbReference type="RefSeq" id="XP_016640846.1">
    <property type="nucleotide sequence ID" value="XM_016789019.1"/>
</dbReference>
<feature type="compositionally biased region" description="Polar residues" evidence="8">
    <location>
        <begin position="14"/>
        <end position="23"/>
    </location>
</feature>
<dbReference type="Pfam" id="PF12348">
    <property type="entry name" value="CLASP_N"/>
    <property type="match status" value="2"/>
</dbReference>
<dbReference type="HOGENOM" id="CLU_004060_0_0_1"/>
<evidence type="ECO:0000313" key="10">
    <source>
        <dbReference type="EMBL" id="KEZ41047.1"/>
    </source>
</evidence>
<gene>
    <name evidence="10" type="ORF">SAPIO_CDS7088</name>
</gene>
<evidence type="ECO:0000256" key="2">
    <source>
        <dbReference type="ARBA" id="ARBA00009549"/>
    </source>
</evidence>
<feature type="compositionally biased region" description="Polar residues" evidence="8">
    <location>
        <begin position="735"/>
        <end position="756"/>
    </location>
</feature>
<reference evidence="10 11" key="1">
    <citation type="journal article" date="2014" name="Genome Announc.">
        <title>Draft genome sequence of the pathogenic fungus Scedosporium apiospermum.</title>
        <authorList>
            <person name="Vandeputte P."/>
            <person name="Ghamrawi S."/>
            <person name="Rechenmann M."/>
            <person name="Iltis A."/>
            <person name="Giraud S."/>
            <person name="Fleury M."/>
            <person name="Thornton C."/>
            <person name="Delhaes L."/>
            <person name="Meyer W."/>
            <person name="Papon N."/>
            <person name="Bouchara J.P."/>
        </authorList>
    </citation>
    <scope>NUCLEOTIDE SEQUENCE [LARGE SCALE GENOMIC DNA]</scope>
    <source>
        <strain evidence="10 11">IHEM 14462</strain>
    </source>
</reference>
<evidence type="ECO:0000256" key="4">
    <source>
        <dbReference type="ARBA" id="ARBA00022618"/>
    </source>
</evidence>
<dbReference type="GeneID" id="27726160"/>
<accession>A0A084G135</accession>
<keyword evidence="11" id="KW-1185">Reference proteome</keyword>
<feature type="compositionally biased region" description="Low complexity" evidence="8">
    <location>
        <begin position="614"/>
        <end position="626"/>
    </location>
</feature>
<feature type="compositionally biased region" description="Low complexity" evidence="8">
    <location>
        <begin position="553"/>
        <end position="577"/>
    </location>
</feature>
<dbReference type="VEuPathDB" id="FungiDB:SAPIO_CDS7088"/>
<dbReference type="OMA" id="GNAPHDF"/>
<dbReference type="GO" id="GO:0005881">
    <property type="term" value="C:cytoplasmic microtubule"/>
    <property type="evidence" value="ECO:0007669"/>
    <property type="project" value="TreeGrafter"/>
</dbReference>
<evidence type="ECO:0000256" key="5">
    <source>
        <dbReference type="ARBA" id="ARBA00022701"/>
    </source>
</evidence>
<evidence type="ECO:0000256" key="6">
    <source>
        <dbReference type="ARBA" id="ARBA00022776"/>
    </source>
</evidence>
<feature type="compositionally biased region" description="Polar residues" evidence="8">
    <location>
        <begin position="793"/>
        <end position="807"/>
    </location>
</feature>
<dbReference type="KEGG" id="sapo:SAPIO_CDS7088"/>
<evidence type="ECO:0000256" key="7">
    <source>
        <dbReference type="ARBA" id="ARBA00024889"/>
    </source>
</evidence>
<dbReference type="PANTHER" id="PTHR21567:SF9">
    <property type="entry name" value="CLIP-ASSOCIATING PROTEIN"/>
    <property type="match status" value="1"/>
</dbReference>
<feature type="compositionally biased region" description="Polar residues" evidence="8">
    <location>
        <begin position="716"/>
        <end position="725"/>
    </location>
</feature>
<keyword evidence="4" id="KW-0132">Cell division</keyword>
<evidence type="ECO:0000313" key="11">
    <source>
        <dbReference type="Proteomes" id="UP000028545"/>
    </source>
</evidence>
<dbReference type="OrthoDB" id="46159at2759"/>
<dbReference type="PANTHER" id="PTHR21567">
    <property type="entry name" value="CLASP"/>
    <property type="match status" value="1"/>
</dbReference>
<dbReference type="Proteomes" id="UP000028545">
    <property type="component" value="Unassembled WGS sequence"/>
</dbReference>
<name>A0A084G135_PSEDA</name>
<feature type="domain" description="TOG" evidence="9">
    <location>
        <begin position="316"/>
        <end position="554"/>
    </location>
</feature>
<dbReference type="EMBL" id="JOWA01000110">
    <property type="protein sequence ID" value="KEZ41047.1"/>
    <property type="molecule type" value="Genomic_DNA"/>
</dbReference>
<proteinExistence type="inferred from homology"/>
<keyword evidence="5" id="KW-0493">Microtubule</keyword>
<feature type="domain" description="TOG" evidence="9">
    <location>
        <begin position="43"/>
        <end position="267"/>
    </location>
</feature>
<dbReference type="AlphaFoldDB" id="A0A084G135"/>
<keyword evidence="6" id="KW-0498">Mitosis</keyword>
<feature type="compositionally biased region" description="Polar residues" evidence="8">
    <location>
        <begin position="541"/>
        <end position="551"/>
    </location>
</feature>
<feature type="compositionally biased region" description="Polar residues" evidence="8">
    <location>
        <begin position="679"/>
        <end position="703"/>
    </location>
</feature>
<sequence>MIDSGHIYPRHNDSINSPSRSTGTEATTLIEALTYSSSTMTDKISDKQVADLATLLLKHDASTDTKVNAVNAVKSGIKQHNVPETCVPQLFDVLRNASVSQHAALVNASFSSLNHLLTRLSRQEPKFISKEAMRTMPVIIEKLGDQKEKMRTLATQAMTTVYGVAPAEVERSVRNTAMSGKNPRAKEASMHWLVTMHKEQGLQFRTYVPLLMDLLEDADGMVRDVAKATVIELFKTAPAAAKSDLKRQLKNFKVRPAIEQAIVKALAPTGGERSETATPSLTTSVSSLSAGDRPITPMFEGKADAVEPTYVNTQRELEEIFREMGYHFEGKETEQNWMKREEGMATLRRLLVGNAPSDFPDAYLNGARGLLDGIIKAMNSLRTSLSKEGCAFVQDLANCYGPRIDPMVELLMQTLLKLSASTKKISSQLANTTIDIILSKATFNNRLLQHISSAYADKNVQPRLYATGWLKTIIIKEEQHKAQIEHSGGLDLIEKSIKRGLADANPGVREKTRATYWTFAKIWPGRAELIMEGLDNTAQKLLQKDPNNPNSPKKATTTTTARPGLGLSKSTMGSSKSSLRETVMAGRKALGATRNVPARPGSAMSSFSPVRTGASSAAPTPASSKPAQHRLRPESTLAVNSGGMSAAPTRPTRRRAELAARPATAGPYSVRSHGGPSAEASSPVDTVKSTRSVASKPPTTSSPRRVAQRPRPGHTSHASESSIPSPTRAAFSKPASPQTTPVKLKKAQSSPWSANSADRAEELTLVVPTIGSLRTSPPRVVPPMPSPIPETPTQVDSENIPASTTPKDASPPKALQVYEDPFVEEQEETPKPAFTGTVLEDRPINENVVPAAPLPPSDGQVPDEPPPSPEKSRQNSRLLESGITRIKAKSLDVHGFRKLQSLIRDNKAVFTGDKFEALLLGLFEFLQDPLENTPREKVPDVKAQILATIKLLLKKERFNFQPHVSTGLESLLLARSAYDSRTYIVSGLELLADELVTLGDAPELVMTLTAQLDKSTDTTAEGCRCLSMGMHALRQLLEKRASYVPSETELQRLAALESRCLESADSGVRMDAVQLCVAMHTRVGEAVFWEVLKGIKDDPKNLITYYIAKRQREQQEENVGVNGD</sequence>
<feature type="region of interest" description="Disordered" evidence="8">
    <location>
        <begin position="1"/>
        <end position="23"/>
    </location>
</feature>
<dbReference type="GO" id="GO:0005876">
    <property type="term" value="C:spindle microtubule"/>
    <property type="evidence" value="ECO:0007669"/>
    <property type="project" value="TreeGrafter"/>
</dbReference>
<dbReference type="GO" id="GO:0005815">
    <property type="term" value="C:microtubule organizing center"/>
    <property type="evidence" value="ECO:0007669"/>
    <property type="project" value="TreeGrafter"/>
</dbReference>
<dbReference type="InterPro" id="IPR034085">
    <property type="entry name" value="TOG"/>
</dbReference>
<comment type="caution">
    <text evidence="10">The sequence shown here is derived from an EMBL/GenBank/DDBJ whole genome shotgun (WGS) entry which is preliminary data.</text>
</comment>
<dbReference type="GO" id="GO:1990023">
    <property type="term" value="C:mitotic spindle midzone"/>
    <property type="evidence" value="ECO:0007669"/>
    <property type="project" value="TreeGrafter"/>
</dbReference>
<comment type="similarity">
    <text evidence="2">Belongs to the CLASP family.</text>
</comment>
<dbReference type="SMART" id="SM01349">
    <property type="entry name" value="TOG"/>
    <property type="match status" value="2"/>
</dbReference>
<dbReference type="Gene3D" id="1.25.10.10">
    <property type="entry name" value="Leucine-rich Repeat Variant"/>
    <property type="match status" value="3"/>
</dbReference>
<dbReference type="InterPro" id="IPR024395">
    <property type="entry name" value="CLASP_N_dom"/>
</dbReference>
<comment type="function">
    <text evidence="7">Microtubule binding protein that promotes the stabilization of dynamic microtubules. Required for mitotic spindle formation.</text>
</comment>
<evidence type="ECO:0000256" key="8">
    <source>
        <dbReference type="SAM" id="MobiDB-lite"/>
    </source>
</evidence>
<protein>
    <submittedName>
        <fullName evidence="10">Protein STU1</fullName>
    </submittedName>
</protein>
<evidence type="ECO:0000256" key="3">
    <source>
        <dbReference type="ARBA" id="ARBA00011375"/>
    </source>
</evidence>